<dbReference type="Proteomes" id="UP000037178">
    <property type="component" value="Unassembled WGS sequence"/>
</dbReference>
<evidence type="ECO:0000256" key="9">
    <source>
        <dbReference type="ARBA" id="ARBA00022833"/>
    </source>
</evidence>
<dbReference type="PATRIC" id="fig|1675527.3.peg.4385"/>
<gene>
    <name evidence="12" type="ORF">AIOL_004185</name>
</gene>
<dbReference type="PANTHER" id="PTHR38340">
    <property type="entry name" value="S-LAYER PROTEIN"/>
    <property type="match status" value="1"/>
</dbReference>
<dbReference type="GO" id="GO:0005509">
    <property type="term" value="F:calcium ion binding"/>
    <property type="evidence" value="ECO:0007669"/>
    <property type="project" value="InterPro"/>
</dbReference>
<keyword evidence="5" id="KW-0645">Protease</keyword>
<comment type="subcellular location">
    <subcellularLocation>
        <location evidence="2">Secreted</location>
    </subcellularLocation>
</comment>
<dbReference type="InterPro" id="IPR001343">
    <property type="entry name" value="Hemolysn_Ca-bd"/>
</dbReference>
<keyword evidence="13" id="KW-1185">Reference proteome</keyword>
<reference evidence="12 13" key="1">
    <citation type="submission" date="2015-06" db="EMBL/GenBank/DDBJ databases">
        <title>Draft genome sequence of an Alphaproteobacteria species associated to the Mediterranean sponge Oscarella lobularis.</title>
        <authorList>
            <person name="Jourda C."/>
            <person name="Santini S."/>
            <person name="Claverie J.-M."/>
        </authorList>
    </citation>
    <scope>NUCLEOTIDE SEQUENCE [LARGE SCALE GENOMIC DNA]</scope>
    <source>
        <strain evidence="12">IGS</strain>
    </source>
</reference>
<dbReference type="InterPro" id="IPR013858">
    <property type="entry name" value="Peptidase_M10B_C"/>
</dbReference>
<evidence type="ECO:0000256" key="5">
    <source>
        <dbReference type="ARBA" id="ARBA00022670"/>
    </source>
</evidence>
<dbReference type="Pfam" id="PF00353">
    <property type="entry name" value="HemolysinCabind"/>
    <property type="match status" value="6"/>
</dbReference>
<evidence type="ECO:0000256" key="10">
    <source>
        <dbReference type="SAM" id="MobiDB-lite"/>
    </source>
</evidence>
<dbReference type="PANTHER" id="PTHR38340:SF1">
    <property type="entry name" value="S-LAYER PROTEIN"/>
    <property type="match status" value="1"/>
</dbReference>
<comment type="similarity">
    <text evidence="3">Belongs to the peptidase M10B family.</text>
</comment>
<dbReference type="Gene3D" id="2.150.10.10">
    <property type="entry name" value="Serralysin-like metalloprotease, C-terminal"/>
    <property type="match status" value="4"/>
</dbReference>
<keyword evidence="6" id="KW-0479">Metal-binding</keyword>
<feature type="compositionally biased region" description="Low complexity" evidence="10">
    <location>
        <begin position="485"/>
        <end position="502"/>
    </location>
</feature>
<dbReference type="CDD" id="cd04277">
    <property type="entry name" value="ZnMc_serralysin_like"/>
    <property type="match status" value="1"/>
</dbReference>
<keyword evidence="8 12" id="KW-0378">Hydrolase</keyword>
<dbReference type="Pfam" id="PF08548">
    <property type="entry name" value="Peptidase_M10_C"/>
    <property type="match status" value="1"/>
</dbReference>
<keyword evidence="9" id="KW-0862">Zinc</keyword>
<sequence length="739" mass="76862">MCTICQAFHPFEDECSYSALAEDRPTGILADFLENTDAPGGISTPYSLSVGDTLFGTLSRFDVDWVAVDVVAGQTYAISLNSAASGGIGDAYLRLYDSGGNFIGYNDNGGTGDNAFVNYTATYTGTIYVSAEDFRFSAGDYELSVAAGTAYAQSSLDQIASQLTNTYWGGTQRAFNASVSDTITVNITGLTAEGQQLARWALEAWTNVSGLQFQEVSSGAQITFDDNQSGAYANFSYSGGTIRSATINVSTAWLSSYGTTIDSYSFQTYMHEIGHALGLGHGGPYNGSAEYGNDNSYLNDSWQQTVMSYFSQSENYNVVGDFGYTVSLMAADIVAIQNLYGSNVTAHAGDTVYGANSTVGGYLGDYFQHFFGEVASDPAVYDGNYTAVTIYDTGGTDTLDFTPVTSDQLINLYAEAASNVGGRIGNLVIARDTTIENVNSGAGNDTLIGNEVGNVLVARGGNDAVYAGNGNDSVLGGNGDDLLNGDNENDTLNGGNGNDTVTGGRGDDSLLGGNNHDILFGWLGLDTLNGGAGSDTLIGEEDSDLLDGWSGNDFLYGGQGWDTLIGGGGNDSLSGDSEDDQLFGGNGQDTLAGGTGRDLLEGGDGADQLWGWIGDDTLSGGVGNDLLVGEDGNDYLVGWLDDDTLDGGAGDDTMNGEGGNDLFVFFDFHGNDTILGFEATNDAEDISLAGITGLTSFAQMQSSGAINQVGADVVIDTGTGTITLAGVSLGDLDQNDFVF</sequence>
<dbReference type="InterPro" id="IPR050557">
    <property type="entry name" value="RTX_toxin/Mannuronan_C5-epim"/>
</dbReference>
<dbReference type="GO" id="GO:0004035">
    <property type="term" value="F:alkaline phosphatase activity"/>
    <property type="evidence" value="ECO:0007669"/>
    <property type="project" value="UniProtKB-EC"/>
</dbReference>
<keyword evidence="7" id="KW-0677">Repeat</keyword>
<evidence type="ECO:0000313" key="13">
    <source>
        <dbReference type="Proteomes" id="UP000037178"/>
    </source>
</evidence>
<evidence type="ECO:0000256" key="8">
    <source>
        <dbReference type="ARBA" id="ARBA00022801"/>
    </source>
</evidence>
<dbReference type="EMBL" id="LFTY01000002">
    <property type="protein sequence ID" value="KMW59204.1"/>
    <property type="molecule type" value="Genomic_DNA"/>
</dbReference>
<dbReference type="Gene3D" id="2.60.120.380">
    <property type="match status" value="1"/>
</dbReference>
<evidence type="ECO:0000256" key="1">
    <source>
        <dbReference type="ARBA" id="ARBA00001913"/>
    </source>
</evidence>
<dbReference type="SMART" id="SM00235">
    <property type="entry name" value="ZnMc"/>
    <property type="match status" value="1"/>
</dbReference>
<dbReference type="GO" id="GO:0004222">
    <property type="term" value="F:metalloendopeptidase activity"/>
    <property type="evidence" value="ECO:0007669"/>
    <property type="project" value="InterPro"/>
</dbReference>
<name>A0A0J9EBZ1_9RHOB</name>
<dbReference type="GO" id="GO:0006508">
    <property type="term" value="P:proteolysis"/>
    <property type="evidence" value="ECO:0007669"/>
    <property type="project" value="UniProtKB-KW"/>
</dbReference>
<dbReference type="InterPro" id="IPR011049">
    <property type="entry name" value="Serralysin-like_metalloprot_C"/>
</dbReference>
<dbReference type="GO" id="GO:0031012">
    <property type="term" value="C:extracellular matrix"/>
    <property type="evidence" value="ECO:0007669"/>
    <property type="project" value="InterPro"/>
</dbReference>
<protein>
    <submittedName>
        <fullName evidence="12">Alkaline phosphatase</fullName>
        <ecNumber evidence="12">3.1.3.1</ecNumber>
    </submittedName>
</protein>
<dbReference type="PRINTS" id="PR00313">
    <property type="entry name" value="CABNDNGRPT"/>
</dbReference>
<evidence type="ECO:0000313" key="12">
    <source>
        <dbReference type="EMBL" id="KMW59204.1"/>
    </source>
</evidence>
<dbReference type="EC" id="3.1.3.1" evidence="12"/>
<proteinExistence type="inferred from homology"/>
<evidence type="ECO:0000256" key="6">
    <source>
        <dbReference type="ARBA" id="ARBA00022723"/>
    </source>
</evidence>
<dbReference type="SUPFAM" id="SSF51120">
    <property type="entry name" value="beta-Roll"/>
    <property type="match status" value="3"/>
</dbReference>
<evidence type="ECO:0000256" key="4">
    <source>
        <dbReference type="ARBA" id="ARBA00022525"/>
    </source>
</evidence>
<dbReference type="InterPro" id="IPR034033">
    <property type="entry name" value="Serralysin-like"/>
</dbReference>
<dbReference type="Gene3D" id="3.40.390.10">
    <property type="entry name" value="Collagenase (Catalytic Domain)"/>
    <property type="match status" value="1"/>
</dbReference>
<organism evidence="12 13">
    <name type="scientific">Candidatus Rhodobacter oscarellae</name>
    <dbReference type="NCBI Taxonomy" id="1675527"/>
    <lineage>
        <taxon>Bacteria</taxon>
        <taxon>Pseudomonadati</taxon>
        <taxon>Pseudomonadota</taxon>
        <taxon>Alphaproteobacteria</taxon>
        <taxon>Rhodobacterales</taxon>
        <taxon>Rhodobacter group</taxon>
        <taxon>Rhodobacter</taxon>
    </lineage>
</organism>
<keyword evidence="4" id="KW-0964">Secreted</keyword>
<dbReference type="AlphaFoldDB" id="A0A0J9EBZ1"/>
<dbReference type="SUPFAM" id="SSF55486">
    <property type="entry name" value="Metalloproteases ('zincins'), catalytic domain"/>
    <property type="match status" value="1"/>
</dbReference>
<dbReference type="InterPro" id="IPR006026">
    <property type="entry name" value="Peptidase_Metallo"/>
</dbReference>
<dbReference type="OrthoDB" id="733404at2"/>
<dbReference type="InterPro" id="IPR018511">
    <property type="entry name" value="Hemolysin-typ_Ca-bd_CS"/>
</dbReference>
<dbReference type="Pfam" id="PF00413">
    <property type="entry name" value="Peptidase_M10"/>
    <property type="match status" value="1"/>
</dbReference>
<dbReference type="GO" id="GO:0005615">
    <property type="term" value="C:extracellular space"/>
    <property type="evidence" value="ECO:0007669"/>
    <property type="project" value="InterPro"/>
</dbReference>
<comment type="caution">
    <text evidence="12">The sequence shown here is derived from an EMBL/GenBank/DDBJ whole genome shotgun (WGS) entry which is preliminary data.</text>
</comment>
<evidence type="ECO:0000256" key="3">
    <source>
        <dbReference type="ARBA" id="ARBA00009490"/>
    </source>
</evidence>
<dbReference type="GO" id="GO:0008270">
    <property type="term" value="F:zinc ion binding"/>
    <property type="evidence" value="ECO:0007669"/>
    <property type="project" value="InterPro"/>
</dbReference>
<evidence type="ECO:0000256" key="2">
    <source>
        <dbReference type="ARBA" id="ARBA00004613"/>
    </source>
</evidence>
<dbReference type="RefSeq" id="WP_049644714.1">
    <property type="nucleotide sequence ID" value="NZ_LFTY01000002.1"/>
</dbReference>
<dbReference type="InterPro" id="IPR001818">
    <property type="entry name" value="Pept_M10_metallopeptidase"/>
</dbReference>
<dbReference type="PROSITE" id="PS00330">
    <property type="entry name" value="HEMOLYSIN_CALCIUM"/>
    <property type="match status" value="2"/>
</dbReference>
<dbReference type="InterPro" id="IPR024079">
    <property type="entry name" value="MetalloPept_cat_dom_sf"/>
</dbReference>
<comment type="cofactor">
    <cofactor evidence="1">
        <name>Ca(2+)</name>
        <dbReference type="ChEBI" id="CHEBI:29108"/>
    </cofactor>
</comment>
<evidence type="ECO:0000256" key="7">
    <source>
        <dbReference type="ARBA" id="ARBA00022737"/>
    </source>
</evidence>
<feature type="region of interest" description="Disordered" evidence="10">
    <location>
        <begin position="485"/>
        <end position="508"/>
    </location>
</feature>
<evidence type="ECO:0000259" key="11">
    <source>
        <dbReference type="SMART" id="SM00235"/>
    </source>
</evidence>
<feature type="domain" description="Peptidase metallopeptidase" evidence="11">
    <location>
        <begin position="170"/>
        <end position="324"/>
    </location>
</feature>
<accession>A0A0J9EBZ1</accession>
<dbReference type="STRING" id="1675527.AIOL_004185"/>